<feature type="region of interest" description="Disordered" evidence="1">
    <location>
        <begin position="224"/>
        <end position="300"/>
    </location>
</feature>
<proteinExistence type="predicted"/>
<feature type="region of interest" description="Disordered" evidence="1">
    <location>
        <begin position="65"/>
        <end position="104"/>
    </location>
</feature>
<feature type="compositionally biased region" description="Basic and acidic residues" evidence="1">
    <location>
        <begin position="30"/>
        <end position="39"/>
    </location>
</feature>
<reference evidence="2" key="1">
    <citation type="submission" date="2017-08" db="EMBL/GenBank/DDBJ databases">
        <authorList>
            <person name="Cuomo C."/>
            <person name="Billmyre B."/>
            <person name="Heitman J."/>
        </authorList>
    </citation>
    <scope>NUCLEOTIDE SEQUENCE</scope>
    <source>
        <strain evidence="2">CBS 12478</strain>
    </source>
</reference>
<feature type="compositionally biased region" description="Basic and acidic residues" evidence="1">
    <location>
        <begin position="246"/>
        <end position="261"/>
    </location>
</feature>
<evidence type="ECO:0000256" key="1">
    <source>
        <dbReference type="SAM" id="MobiDB-lite"/>
    </source>
</evidence>
<accession>A0A5M6BTX7</accession>
<feature type="region of interest" description="Disordered" evidence="1">
    <location>
        <begin position="1"/>
        <end position="44"/>
    </location>
</feature>
<dbReference type="EMBL" id="CP144053">
    <property type="protein sequence ID" value="WWD17481.1"/>
    <property type="molecule type" value="Genomic_DNA"/>
</dbReference>
<dbReference type="GeneID" id="43590711"/>
<dbReference type="RefSeq" id="XP_031859222.1">
    <property type="nucleotide sequence ID" value="XM_032006553.1"/>
</dbReference>
<gene>
    <name evidence="2" type="ORF">CI109_101922</name>
</gene>
<keyword evidence="3" id="KW-1185">Reference proteome</keyword>
<protein>
    <submittedName>
        <fullName evidence="2">Uncharacterized protein</fullName>
    </submittedName>
</protein>
<sequence>MSKKAEEPKAMTANNNKGKGKMAETSTTMRAKDEEESHRMRITSGGSMSAYVQFGLRYLRENPKTPLVLHTLPPPSPSPQAQPKSDKSQSESSGPSKPRSLTTLLPCTTTAPRLIAIVELIKREYIAQIRKDLQRTDPEGKGKGKGKGKGIWQYTECGNHVPPLQEHQEEVETMGDLTRVLGGRTKPKMTHSPYLQITLSTRPLGLEEKRNVSCQYVLARRKLRGKGKKAGKGKDANGNEEVEDVDVGKKLEEDKSQRISIEDNTASTEAVGSKADRIAAKRKSEGEDRPGKKAKTAKVV</sequence>
<evidence type="ECO:0000313" key="3">
    <source>
        <dbReference type="Proteomes" id="UP000322225"/>
    </source>
</evidence>
<organism evidence="2 3">
    <name type="scientific">Kwoniella shandongensis</name>
    <dbReference type="NCBI Taxonomy" id="1734106"/>
    <lineage>
        <taxon>Eukaryota</taxon>
        <taxon>Fungi</taxon>
        <taxon>Dikarya</taxon>
        <taxon>Basidiomycota</taxon>
        <taxon>Agaricomycotina</taxon>
        <taxon>Tremellomycetes</taxon>
        <taxon>Tremellales</taxon>
        <taxon>Cryptococcaceae</taxon>
        <taxon>Kwoniella</taxon>
    </lineage>
</organism>
<reference evidence="2" key="2">
    <citation type="submission" date="2024-01" db="EMBL/GenBank/DDBJ databases">
        <title>Comparative genomics of Cryptococcus and Kwoniella reveals pathogenesis evolution and contrasting modes of karyotype evolution via chromosome fusion or intercentromeric recombination.</title>
        <authorList>
            <person name="Coelho M.A."/>
            <person name="David-Palma M."/>
            <person name="Shea T."/>
            <person name="Bowers K."/>
            <person name="McGinley-Smith S."/>
            <person name="Mohammad A.W."/>
            <person name="Gnirke A."/>
            <person name="Yurkov A.M."/>
            <person name="Nowrousian M."/>
            <person name="Sun S."/>
            <person name="Cuomo C.A."/>
            <person name="Heitman J."/>
        </authorList>
    </citation>
    <scope>NUCLEOTIDE SEQUENCE</scope>
    <source>
        <strain evidence="2">CBS 12478</strain>
    </source>
</reference>
<evidence type="ECO:0000313" key="2">
    <source>
        <dbReference type="EMBL" id="WWD17481.1"/>
    </source>
</evidence>
<name>A0A5M6BTX7_9TREE</name>
<dbReference type="KEGG" id="ksn:43590711"/>
<feature type="compositionally biased region" description="Basic and acidic residues" evidence="1">
    <location>
        <begin position="274"/>
        <end position="291"/>
    </location>
</feature>
<dbReference type="AlphaFoldDB" id="A0A5M6BTX7"/>
<dbReference type="OrthoDB" id="424402at2759"/>
<dbReference type="Proteomes" id="UP000322225">
    <property type="component" value="Chromosome 3"/>
</dbReference>